<dbReference type="PANTHER" id="PTHR15332">
    <property type="entry name" value="PROPROTEIN CONVERTASE SUBTILISIN_KEXIN TYPE 5-LIKE"/>
    <property type="match status" value="1"/>
</dbReference>
<accession>Q22KL3</accession>
<feature type="transmembrane region" description="Helical" evidence="1">
    <location>
        <begin position="1545"/>
        <end position="1566"/>
    </location>
</feature>
<dbReference type="HOGENOM" id="CLU_225350_0_0_1"/>
<dbReference type="Proteomes" id="UP000009168">
    <property type="component" value="Unassembled WGS sequence"/>
</dbReference>
<keyword evidence="1" id="KW-0472">Membrane</keyword>
<dbReference type="InterPro" id="IPR013320">
    <property type="entry name" value="ConA-like_dom_sf"/>
</dbReference>
<evidence type="ECO:0000313" key="2">
    <source>
        <dbReference type="EMBL" id="EAR85786.2"/>
    </source>
</evidence>
<dbReference type="OrthoDB" id="409374at2759"/>
<dbReference type="EMBL" id="GG662498">
    <property type="protein sequence ID" value="EAR85786.2"/>
    <property type="molecule type" value="Genomic_DNA"/>
</dbReference>
<organism evidence="2 3">
    <name type="scientific">Tetrahymena thermophila (strain SB210)</name>
    <dbReference type="NCBI Taxonomy" id="312017"/>
    <lineage>
        <taxon>Eukaryota</taxon>
        <taxon>Sar</taxon>
        <taxon>Alveolata</taxon>
        <taxon>Ciliophora</taxon>
        <taxon>Intramacronucleata</taxon>
        <taxon>Oligohymenophorea</taxon>
        <taxon>Hymenostomatida</taxon>
        <taxon>Tetrahymenina</taxon>
        <taxon>Tetrahymenidae</taxon>
        <taxon>Tetrahymena</taxon>
    </lineage>
</organism>
<dbReference type="RefSeq" id="XP_001033449.2">
    <property type="nucleotide sequence ID" value="XM_001033449.2"/>
</dbReference>
<proteinExistence type="predicted"/>
<feature type="transmembrane region" description="Helical" evidence="1">
    <location>
        <begin position="1522"/>
        <end position="1539"/>
    </location>
</feature>
<feature type="transmembrane region" description="Helical" evidence="1">
    <location>
        <begin position="128"/>
        <end position="151"/>
    </location>
</feature>
<feature type="transmembrane region" description="Helical" evidence="1">
    <location>
        <begin position="1693"/>
        <end position="1717"/>
    </location>
</feature>
<reference evidence="3" key="1">
    <citation type="journal article" date="2006" name="PLoS Biol.">
        <title>Macronuclear genome sequence of the ciliate Tetrahymena thermophila, a model eukaryote.</title>
        <authorList>
            <person name="Eisen J.A."/>
            <person name="Coyne R.S."/>
            <person name="Wu M."/>
            <person name="Wu D."/>
            <person name="Thiagarajan M."/>
            <person name="Wortman J.R."/>
            <person name="Badger J.H."/>
            <person name="Ren Q."/>
            <person name="Amedeo P."/>
            <person name="Jones K.M."/>
            <person name="Tallon L.J."/>
            <person name="Delcher A.L."/>
            <person name="Salzberg S.L."/>
            <person name="Silva J.C."/>
            <person name="Haas B.J."/>
            <person name="Majoros W.H."/>
            <person name="Farzad M."/>
            <person name="Carlton J.M."/>
            <person name="Smith R.K. Jr."/>
            <person name="Garg J."/>
            <person name="Pearlman R.E."/>
            <person name="Karrer K.M."/>
            <person name="Sun L."/>
            <person name="Manning G."/>
            <person name="Elde N.C."/>
            <person name="Turkewitz A.P."/>
            <person name="Asai D.J."/>
            <person name="Wilkes D.E."/>
            <person name="Wang Y."/>
            <person name="Cai H."/>
            <person name="Collins K."/>
            <person name="Stewart B.A."/>
            <person name="Lee S.R."/>
            <person name="Wilamowska K."/>
            <person name="Weinberg Z."/>
            <person name="Ruzzo W.L."/>
            <person name="Wloga D."/>
            <person name="Gaertig J."/>
            <person name="Frankel J."/>
            <person name="Tsao C.-C."/>
            <person name="Gorovsky M.A."/>
            <person name="Keeling P.J."/>
            <person name="Waller R.F."/>
            <person name="Patron N.J."/>
            <person name="Cherry J.M."/>
            <person name="Stover N.A."/>
            <person name="Krieger C.J."/>
            <person name="del Toro C."/>
            <person name="Ryder H.F."/>
            <person name="Williamson S.C."/>
            <person name="Barbeau R.A."/>
            <person name="Hamilton E.P."/>
            <person name="Orias E."/>
        </authorList>
    </citation>
    <scope>NUCLEOTIDE SEQUENCE [LARGE SCALE GENOMIC DNA]</scope>
    <source>
        <strain evidence="3">SB210</strain>
    </source>
</reference>
<dbReference type="SUPFAM" id="SSF57184">
    <property type="entry name" value="Growth factor receptor domain"/>
    <property type="match status" value="2"/>
</dbReference>
<gene>
    <name evidence="2" type="ORF">TTHERM_00312680</name>
</gene>
<protein>
    <submittedName>
        <fullName evidence="2">Bowman-birk serine protease inhibitor family protein</fullName>
    </submittedName>
</protein>
<evidence type="ECO:0000313" key="3">
    <source>
        <dbReference type="Proteomes" id="UP000009168"/>
    </source>
</evidence>
<dbReference type="PANTHER" id="PTHR15332:SF175">
    <property type="entry name" value="PROPROTEIN CONVERTASE SUBTILISIN_KEXIN TYPE 5-LIKE"/>
    <property type="match status" value="1"/>
</dbReference>
<keyword evidence="1" id="KW-0812">Transmembrane</keyword>
<feature type="transmembrane region" description="Helical" evidence="1">
    <location>
        <begin position="1654"/>
        <end position="1673"/>
    </location>
</feature>
<keyword evidence="3" id="KW-1185">Reference proteome</keyword>
<dbReference type="GeneID" id="7843007"/>
<dbReference type="eggNOG" id="KOG3525">
    <property type="taxonomic scope" value="Eukaryota"/>
</dbReference>
<dbReference type="InterPro" id="IPR009030">
    <property type="entry name" value="Growth_fac_rcpt_cys_sf"/>
</dbReference>
<dbReference type="SUPFAM" id="SSF49899">
    <property type="entry name" value="Concanavalin A-like lectins/glucanases"/>
    <property type="match status" value="1"/>
</dbReference>
<feature type="transmembrane region" description="Helical" evidence="1">
    <location>
        <begin position="1479"/>
        <end position="1501"/>
    </location>
</feature>
<dbReference type="KEGG" id="tet:TTHERM_00312680"/>
<keyword evidence="1" id="KW-1133">Transmembrane helix</keyword>
<sequence length="1760" mass="203204">MTNYFLKLIFLYQIIVFVYSLQPYSNIQRKQLTHQYVIQPCQVQPDEVAYTTQFSTLFPNANQAQNLTISGWFLLYGYQSNNYVIFSVHEQNQSVMALLVNLKDNQFIFNLLGTNGITQNTQIKANRWFFMVVTLSCISGNIQVNGGAYFYNSYINLSGMSKAYQNSYLQLQNMEFNSGNPPQRLNIQPSCSLYKQLAILIDSYNSIQSTSKIEDYLAKQESSLIMHYDYFYSQQNPGKLLSDVGTKYQMLNIQDQLQNNTICSTNHLDTQTIELEGLNEFIFSFFIKFEKIASFNFLTLLLPNYLVTFTQYFNFIQFGSAQVQFDISKWVQVIIHYSQYSTAPLSLIISGYEQNMQSISFTAGTQVAQLKFKQDSNNKYQLNHIRIYKGSLIYSNQNCFLQSADGSCILCKQNYLLDFQNDMSCVIKSQINTDTEINGIKDWNPPRKICPLKMVSDNSSPDGCKCIAGYYLQGQQCVLCPSYCRQCSNPNDCNLTRDSSGNCLDPKAFDDGNQCILPFFIIPQNNKFRYVMKKPDFGQTCSNMDVQSKYQYYGSNFNLQQDDSFFFSFTLSVMSLNGKINKTTLAWIKQSSIFLLEIILKYVSDTNGVPLLTVQFNIKNKFFKDYVFFISDPAWIGFWTDNYNYLLIFRSNQINNQFQFTDTDPFFSSPDLQFCIGYCDQLINGCLSLLSNSITFIRNLQYSTQQGIDQMFSLYQDDSPLIGIYKFDQKYSNFLKEIVNSGTNNPSVKLIFSQNLQKYNKYQGFQISQSVQATLTYSSNSYGITTISLNLEIDSDYQFSQFLFINLSFLTGGYSFQVFLVPDYLQNVIRVRLCFDSQCFSTQQAVLLFDQSNFFFFTFIADLKQMYKQYVLLYKVDVVCNYILEKFTFASQKTNFQLGLITFGSNTSSFQIFLDNINIYSQNGFVYYDLTQTDPCHIYINISNTKCLHLKRQYLYFNNTIITQQKCSQLSKTTQNIPVINLKDQTCDLIIPLSPTQYLCGNGQYIKGQFVCTLCKDINANPLKQCLQCKSHFFYDKITQVCQECDQQCQECVDNSSQCTQCQYINQITPSCDCISQPLKGQNSCQCNYKCGSCSYLNSDSCITCSSDKRVMPNCLCDSQYVEVNNECISLNCSSKCQSCNLNANNCNKCSVNRINPPLCNCMEGFQEDQNGVCQPCPTGTFFDPNLKNCQSCSSQCLFCNQKECLQCADEFEKQGSQCVCQNQLLYYLDQKNVLKCLKMMDLYLKSSKQNNKQLIKFIFDKNLLKFNLENIALNKIVKVYIPEIPETYYDVINPIYDLNTFQLEIKINQNFYATLCVVIIIKNQFFISDDESFILGDSYVNFKMNVGIGPLVLKDENLDNLHLDKINGQLSEFKQSNSGIFQIINQFQIVFYLLNTLQPISLFLLLDVIYPPQLYKLYQFIGNFVFPQVPDYLDEPSYSNFRILGFQIDGVDSKQPNFGKFKNYGFCLSLLVNIPLAVIKYFVLFSSLLLTITVQLRLFYKNNLVQKIKIFLIQRINSDNEVSLSIITICCFIQFIEINQDSYIYRQGFYLALMFLSMQIVLFYFNYQNVTKNKSEGNEYSILFTERLKCNSTPLQKSYFLIQNIKKYLYVLIVCSLFNYPLTICITCGILFLISALLTAYMTPYHNKLSRSVKFLGEIALSVTWFLHIPLLSKEQIFKSQAIIEDSDLKQYLDLGNVILGLLLAYNLLFFVQLLYDLYKYVDNFLKKKKLQNQTAANNQSQLSEMQLLKKPCKGNIIL</sequence>
<name>Q22KL3_TETTS</name>
<evidence type="ECO:0000256" key="1">
    <source>
        <dbReference type="SAM" id="Phobius"/>
    </source>
</evidence>
<feature type="transmembrane region" description="Helical" evidence="1">
    <location>
        <begin position="1609"/>
        <end position="1642"/>
    </location>
</feature>
<feature type="transmembrane region" description="Helical" evidence="1">
    <location>
        <begin position="6"/>
        <end position="24"/>
    </location>
</feature>
<dbReference type="InParanoid" id="Q22KL3"/>